<dbReference type="GO" id="GO:0003677">
    <property type="term" value="F:DNA binding"/>
    <property type="evidence" value="ECO:0007669"/>
    <property type="project" value="UniProtKB-KW"/>
</dbReference>
<accession>A0A1S7LNM9</accession>
<dbReference type="PANTHER" id="PTHR30408">
    <property type="entry name" value="TYPE-1 RESTRICTION ENZYME ECOKI SPECIFICITY PROTEIN"/>
    <property type="match status" value="1"/>
</dbReference>
<dbReference type="REBASE" id="192579">
    <property type="entry name" value="S.MbaMO1ORF3225P"/>
</dbReference>
<feature type="domain" description="Type I restriction modification DNA specificity" evidence="4">
    <location>
        <begin position="202"/>
        <end position="379"/>
    </location>
</feature>
<dbReference type="GO" id="GO:0009307">
    <property type="term" value="P:DNA restriction-modification system"/>
    <property type="evidence" value="ECO:0007669"/>
    <property type="project" value="UniProtKB-KW"/>
</dbReference>
<comment type="similarity">
    <text evidence="1">Belongs to the type-I restriction system S methylase family.</text>
</comment>
<dbReference type="InterPro" id="IPR000055">
    <property type="entry name" value="Restrct_endonuc_typeI_TRD"/>
</dbReference>
<evidence type="ECO:0000259" key="4">
    <source>
        <dbReference type="Pfam" id="PF01420"/>
    </source>
</evidence>
<dbReference type="PANTHER" id="PTHR30408:SF12">
    <property type="entry name" value="TYPE I RESTRICTION ENZYME MJAVIII SPECIFICITY SUBUNIT"/>
    <property type="match status" value="1"/>
</dbReference>
<organism evidence="5">
    <name type="scientific">Magnetococcus massalia (strain MO-1)</name>
    <dbReference type="NCBI Taxonomy" id="451514"/>
    <lineage>
        <taxon>Bacteria</taxon>
        <taxon>Pseudomonadati</taxon>
        <taxon>Pseudomonadota</taxon>
        <taxon>Magnetococcia</taxon>
        <taxon>Magnetococcales</taxon>
        <taxon>Magnetococcaceae</taxon>
        <taxon>Magnetococcus</taxon>
    </lineage>
</organism>
<feature type="domain" description="Type I restriction modification DNA specificity" evidence="4">
    <location>
        <begin position="2"/>
        <end position="172"/>
    </location>
</feature>
<dbReference type="Pfam" id="PF01420">
    <property type="entry name" value="Methylase_S"/>
    <property type="match status" value="2"/>
</dbReference>
<dbReference type="CDD" id="cd17278">
    <property type="entry name" value="RMtype1_S_LdeBORF1052P-TRD2-CR2"/>
    <property type="match status" value="1"/>
</dbReference>
<dbReference type="EMBL" id="LO017727">
    <property type="protein sequence ID" value="CRH07366.1"/>
    <property type="molecule type" value="Genomic_DNA"/>
</dbReference>
<evidence type="ECO:0000256" key="1">
    <source>
        <dbReference type="ARBA" id="ARBA00010923"/>
    </source>
</evidence>
<gene>
    <name evidence="5" type="ORF">MAGMO_3226</name>
</gene>
<sequence length="412" mass="46249">MGWETAKLGDVCELIKRGVAPKYIDEGGICVINQKCIRDHAINLDLSRRHNDNAKQVNPERYIRTGDVLVNSTGTGTLGRVAQIRSEPKEPTTVDTHVTIVRPKPGLFHQIFFGYMLIQIEDEITSSGAGTSGQTELSRTVLETKFDVAYPRSITEQRRIVAILDEAFAAIDAAIANTQRNLQNARELFESHLNTIFSQKGDGWVEKRLGDLIDIKHGFAFKSDFFSESGDFVLLTPGNFYEHGGYRDRGKKQKFYVGEIPDGFILTRGDFLIAMTEQAPGLLGSSIIAPENERFLHNQRLGLAQSKPGTVWCNEFFFHQFNTQIFREAVSREASGVKVRHTSPKKLQAIQVAFPATEAEQKHVADQLNQLKKQTELLELNYQRKLDALHELKQSILQKAFSGQLTTQETAA</sequence>
<dbReference type="SUPFAM" id="SSF116734">
    <property type="entry name" value="DNA methylase specificity domain"/>
    <property type="match status" value="2"/>
</dbReference>
<name>A0A1S7LNM9_MAGMO</name>
<dbReference type="InterPro" id="IPR044946">
    <property type="entry name" value="Restrct_endonuc_typeI_TRD_sf"/>
</dbReference>
<dbReference type="AlphaFoldDB" id="A0A1S7LNM9"/>
<dbReference type="Gene3D" id="3.90.220.20">
    <property type="entry name" value="DNA methylase specificity domains"/>
    <property type="match status" value="2"/>
</dbReference>
<proteinExistence type="inferred from homology"/>
<evidence type="ECO:0000313" key="5">
    <source>
        <dbReference type="EMBL" id="CRH07366.1"/>
    </source>
</evidence>
<evidence type="ECO:0000256" key="3">
    <source>
        <dbReference type="ARBA" id="ARBA00023125"/>
    </source>
</evidence>
<keyword evidence="3" id="KW-0238">DNA-binding</keyword>
<keyword evidence="2" id="KW-0680">Restriction system</keyword>
<protein>
    <submittedName>
        <fullName evidence="5">Putative type I restriction-modification system, S subunit. [hsdS]</fullName>
    </submittedName>
</protein>
<evidence type="ECO:0000256" key="2">
    <source>
        <dbReference type="ARBA" id="ARBA00022747"/>
    </source>
</evidence>
<dbReference type="InterPro" id="IPR052021">
    <property type="entry name" value="Type-I_RS_S_subunit"/>
</dbReference>
<reference evidence="5" key="1">
    <citation type="submission" date="2015-04" db="EMBL/GenBank/DDBJ databases">
        <authorList>
            <person name="Syromyatnikov M.Y."/>
            <person name="Popov V.N."/>
        </authorList>
    </citation>
    <scope>NUCLEOTIDE SEQUENCE</scope>
    <source>
        <strain evidence="5">MO-1</strain>
    </source>
</reference>